<keyword evidence="4" id="KW-1185">Reference proteome</keyword>
<keyword evidence="2" id="KW-0963">Cytoplasm</keyword>
<proteinExistence type="predicted"/>
<dbReference type="eggNOG" id="KOG1804">
    <property type="taxonomic scope" value="Eukaryota"/>
</dbReference>
<dbReference type="Proteomes" id="UP000011518">
    <property type="component" value="Unassembled WGS sequence"/>
</dbReference>
<dbReference type="FunCoup" id="L9J9H9">
    <property type="interactions" value="13"/>
</dbReference>
<gene>
    <name evidence="3" type="ORF">TREES_T100012433</name>
</gene>
<reference evidence="4" key="2">
    <citation type="journal article" date="2013" name="Nat. Commun.">
        <title>Genome of the Chinese tree shrew.</title>
        <authorList>
            <person name="Fan Y."/>
            <person name="Huang Z.Y."/>
            <person name="Cao C.C."/>
            <person name="Chen C.S."/>
            <person name="Chen Y.X."/>
            <person name="Fan D.D."/>
            <person name="He J."/>
            <person name="Hou H.L."/>
            <person name="Hu L."/>
            <person name="Hu X.T."/>
            <person name="Jiang X.T."/>
            <person name="Lai R."/>
            <person name="Lang Y.S."/>
            <person name="Liang B."/>
            <person name="Liao S.G."/>
            <person name="Mu D."/>
            <person name="Ma Y.Y."/>
            <person name="Niu Y.Y."/>
            <person name="Sun X.Q."/>
            <person name="Xia J.Q."/>
            <person name="Xiao J."/>
            <person name="Xiong Z.Q."/>
            <person name="Xu L."/>
            <person name="Yang L."/>
            <person name="Zhang Y."/>
            <person name="Zhao W."/>
            <person name="Zhao X.D."/>
            <person name="Zheng Y.T."/>
            <person name="Zhou J.M."/>
            <person name="Zhu Y.B."/>
            <person name="Zhang G.J."/>
            <person name="Wang J."/>
            <person name="Yao Y.G."/>
        </authorList>
    </citation>
    <scope>NUCLEOTIDE SEQUENCE [LARGE SCALE GENOMIC DNA]</scope>
</reference>
<dbReference type="InParanoid" id="L9J9H9"/>
<dbReference type="GO" id="GO:0005737">
    <property type="term" value="C:cytoplasm"/>
    <property type="evidence" value="ECO:0007669"/>
    <property type="project" value="UniProtKB-SubCell"/>
</dbReference>
<dbReference type="EMBL" id="KB321176">
    <property type="protein sequence ID" value="ELW46939.1"/>
    <property type="molecule type" value="Genomic_DNA"/>
</dbReference>
<evidence type="ECO:0000256" key="2">
    <source>
        <dbReference type="ARBA" id="ARBA00022490"/>
    </source>
</evidence>
<dbReference type="AlphaFoldDB" id="L9J9H9"/>
<evidence type="ECO:0000313" key="3">
    <source>
        <dbReference type="EMBL" id="ELW46939.1"/>
    </source>
</evidence>
<comment type="subcellular location">
    <subcellularLocation>
        <location evidence="1">Cytoplasm</location>
    </subcellularLocation>
</comment>
<organism evidence="3 4">
    <name type="scientific">Tupaia chinensis</name>
    <name type="common">Chinese tree shrew</name>
    <name type="synonym">Tupaia belangeri chinensis</name>
    <dbReference type="NCBI Taxonomy" id="246437"/>
    <lineage>
        <taxon>Eukaryota</taxon>
        <taxon>Metazoa</taxon>
        <taxon>Chordata</taxon>
        <taxon>Craniata</taxon>
        <taxon>Vertebrata</taxon>
        <taxon>Euteleostomi</taxon>
        <taxon>Mammalia</taxon>
        <taxon>Eutheria</taxon>
        <taxon>Euarchontoglires</taxon>
        <taxon>Scandentia</taxon>
        <taxon>Tupaiidae</taxon>
        <taxon>Tupaia</taxon>
    </lineage>
</organism>
<dbReference type="OrthoDB" id="9573766at2759"/>
<evidence type="ECO:0000256" key="1">
    <source>
        <dbReference type="ARBA" id="ARBA00004496"/>
    </source>
</evidence>
<protein>
    <submittedName>
        <fullName evidence="3">Uncharacterized protein</fullName>
    </submittedName>
</protein>
<dbReference type="PANTHER" id="PTHR45418">
    <property type="entry name" value="CANCER/TESTIS ANTIGEN 55"/>
    <property type="match status" value="1"/>
</dbReference>
<sequence length="243" mass="27630">MLRLLRQAMNFFRRRMDPTQEQQPQQMELLKGDTNMKAVQGVVTRLYSDYGLINESIYFSSDVVTDNLPLKVGQKVTAIVEEREAFYELNTIKVDVLPDNNTDSGPSDFETEVLTACVAYINADTVYIDEKTFFPLDVVSEGFMPYKGDWVKVDYSIPPGTSFISVHLVTPLTCRRMEEVCITTMHGRHGVIDGVIFFTLDSLELPNGYIPQKHDIVNVVIVESIQLCYIWRAISMTPVQISL</sequence>
<dbReference type="STRING" id="246437.L9J9H9"/>
<name>L9J9H9_TUPCH</name>
<reference evidence="4" key="1">
    <citation type="submission" date="2012-07" db="EMBL/GenBank/DDBJ databases">
        <title>Genome of the Chinese tree shrew, a rising model animal genetically related to primates.</title>
        <authorList>
            <person name="Zhang G."/>
            <person name="Fan Y."/>
            <person name="Yao Y."/>
            <person name="Huang Z."/>
        </authorList>
    </citation>
    <scope>NUCLEOTIDE SEQUENCE [LARGE SCALE GENOMIC DNA]</scope>
</reference>
<evidence type="ECO:0000313" key="4">
    <source>
        <dbReference type="Proteomes" id="UP000011518"/>
    </source>
</evidence>
<accession>L9J9H9</accession>
<dbReference type="PANTHER" id="PTHR45418:SF1">
    <property type="entry name" value="CANCER_TESTIS ANTIGEN 55"/>
    <property type="match status" value="1"/>
</dbReference>